<keyword evidence="3" id="KW-1185">Reference proteome</keyword>
<dbReference type="PANTHER" id="PTHR37806:SF1">
    <property type="entry name" value="PEPTIDASE C39-LIKE DOMAIN-CONTAINING PROTEIN"/>
    <property type="match status" value="1"/>
</dbReference>
<dbReference type="Pfam" id="PF13529">
    <property type="entry name" value="Peptidase_C39_2"/>
    <property type="match status" value="1"/>
</dbReference>
<dbReference type="Gene3D" id="3.90.70.10">
    <property type="entry name" value="Cysteine proteinases"/>
    <property type="match status" value="1"/>
</dbReference>
<protein>
    <submittedName>
        <fullName evidence="2">C39 family peptidase</fullName>
    </submittedName>
</protein>
<organism evidence="2 3">
    <name type="scientific">Grylomicrobium aquisgranensis</name>
    <dbReference type="NCBI Taxonomy" id="2926318"/>
    <lineage>
        <taxon>Bacteria</taxon>
        <taxon>Bacillati</taxon>
        <taxon>Bacillota</taxon>
        <taxon>Erysipelotrichia</taxon>
        <taxon>Erysipelotrichales</taxon>
        <taxon>Erysipelotrichaceae</taxon>
        <taxon>Grylomicrobium</taxon>
    </lineage>
</organism>
<sequence length="238" mass="26181">MKQLISLLCCAGGAAALFTGFDMKKEELLQDAADVYEKVSGSGVILEGVDAVNQYPDYPDGCEAVSLYMLMQYYDSSITMEDVIDALPIADNPYQSRQGFVGYDPEEYYIGNPAIACWGSYNGPIAEAANTLLDGGFTAETGASLSEIRAILDSGNPVEAWRYLDDDATFTEYTEWTDLETGKTVKYPLEMHAVVIYGYDSTGFWIADPNGGTTYHMTYSDFEPLFEGLGSRIVYRMA</sequence>
<dbReference type="PANTHER" id="PTHR37806">
    <property type="entry name" value="LMO0724 PROTEIN"/>
    <property type="match status" value="1"/>
</dbReference>
<proteinExistence type="predicted"/>
<name>A0AB35U229_9FIRM</name>
<dbReference type="AlphaFoldDB" id="A0AB35U229"/>
<accession>A0AB35U229</accession>
<feature type="domain" description="Peptidase C39-like" evidence="1">
    <location>
        <begin position="48"/>
        <end position="210"/>
    </location>
</feature>
<reference evidence="2 3" key="1">
    <citation type="submission" date="2022-03" db="EMBL/GenBank/DDBJ databases">
        <title>Novel taxa within the pig intestine.</title>
        <authorList>
            <person name="Wylensek D."/>
            <person name="Bishof K."/>
            <person name="Afrizal A."/>
            <person name="Clavel T."/>
        </authorList>
    </citation>
    <scope>NUCLEOTIDE SEQUENCE [LARGE SCALE GENOMIC DNA]</scope>
    <source>
        <strain evidence="2 3">CLA-KB-P133</strain>
    </source>
</reference>
<comment type="caution">
    <text evidence="2">The sequence shown here is derived from an EMBL/GenBank/DDBJ whole genome shotgun (WGS) entry which is preliminary data.</text>
</comment>
<dbReference type="EMBL" id="JALBUR010000009">
    <property type="protein sequence ID" value="MDX8419488.1"/>
    <property type="molecule type" value="Genomic_DNA"/>
</dbReference>
<evidence type="ECO:0000313" key="3">
    <source>
        <dbReference type="Proteomes" id="UP001286174"/>
    </source>
</evidence>
<gene>
    <name evidence="2" type="ORF">MOZ60_05190</name>
</gene>
<dbReference type="RefSeq" id="WP_370595899.1">
    <property type="nucleotide sequence ID" value="NZ_JALBUR010000009.1"/>
</dbReference>
<dbReference type="Proteomes" id="UP001286174">
    <property type="component" value="Unassembled WGS sequence"/>
</dbReference>
<dbReference type="InterPro" id="IPR039564">
    <property type="entry name" value="Peptidase_C39-like"/>
</dbReference>
<evidence type="ECO:0000259" key="1">
    <source>
        <dbReference type="Pfam" id="PF13529"/>
    </source>
</evidence>
<evidence type="ECO:0000313" key="2">
    <source>
        <dbReference type="EMBL" id="MDX8419488.1"/>
    </source>
</evidence>